<dbReference type="EMBL" id="CADCVT010000419">
    <property type="protein sequence ID" value="CAA9531618.1"/>
    <property type="molecule type" value="Genomic_DNA"/>
</dbReference>
<keyword evidence="2" id="KW-1133">Transmembrane helix</keyword>
<evidence type="ECO:0000313" key="3">
    <source>
        <dbReference type="EMBL" id="CAA9531618.1"/>
    </source>
</evidence>
<accession>A0A6J4TT32</accession>
<evidence type="ECO:0000256" key="2">
    <source>
        <dbReference type="SAM" id="Phobius"/>
    </source>
</evidence>
<feature type="region of interest" description="Disordered" evidence="1">
    <location>
        <begin position="126"/>
        <end position="149"/>
    </location>
</feature>
<organism evidence="3">
    <name type="scientific">uncultured Solirubrobacteraceae bacterium</name>
    <dbReference type="NCBI Taxonomy" id="1162706"/>
    <lineage>
        <taxon>Bacteria</taxon>
        <taxon>Bacillati</taxon>
        <taxon>Actinomycetota</taxon>
        <taxon>Thermoleophilia</taxon>
        <taxon>Solirubrobacterales</taxon>
        <taxon>Solirubrobacteraceae</taxon>
        <taxon>environmental samples</taxon>
    </lineage>
</organism>
<keyword evidence="2" id="KW-0812">Transmembrane</keyword>
<reference evidence="3" key="1">
    <citation type="submission" date="2020-02" db="EMBL/GenBank/DDBJ databases">
        <authorList>
            <person name="Meier V. D."/>
        </authorList>
    </citation>
    <scope>NUCLEOTIDE SEQUENCE</scope>
    <source>
        <strain evidence="3">AVDCRST_MAG85</strain>
    </source>
</reference>
<protein>
    <submittedName>
        <fullName evidence="3">Uncharacterized protein</fullName>
    </submittedName>
</protein>
<evidence type="ECO:0000256" key="1">
    <source>
        <dbReference type="SAM" id="MobiDB-lite"/>
    </source>
</evidence>
<feature type="region of interest" description="Disordered" evidence="1">
    <location>
        <begin position="1"/>
        <end position="70"/>
    </location>
</feature>
<sequence length="290" mass="31083">MAEPDPFGRGKDEDPLAAMGWSDAGAAPAEVETRAESASIVRGETAATALAGSTRDAAATRSAGDAFGEPVLAKPERRRAASRPHRPSRLFSWLPKLLFLGAVLVIVAAVVVPLAGSVEDAFDSVEETVEDTRDPRLPDREDGRLPNLVAPRGLGRGSMLLRGNLAPALKELRSKLGGQLNYVRIEAERVDLQTRGRGTLTAAQARWDGEPRTFSPVRTTAAGNGFPWSKVDPSAPRRFVRTATKRVGKPASAFNYAVLLDAAGLKWQVFLRDGTHFTASPDGRRVKKVG</sequence>
<keyword evidence="2" id="KW-0472">Membrane</keyword>
<dbReference type="AlphaFoldDB" id="A0A6J4TT32"/>
<proteinExistence type="predicted"/>
<feature type="compositionally biased region" description="Basic and acidic residues" evidence="1">
    <location>
        <begin position="130"/>
        <end position="144"/>
    </location>
</feature>
<gene>
    <name evidence="3" type="ORF">AVDCRST_MAG85-3730</name>
</gene>
<feature type="compositionally biased region" description="Basic and acidic residues" evidence="1">
    <location>
        <begin position="1"/>
        <end position="14"/>
    </location>
</feature>
<feature type="transmembrane region" description="Helical" evidence="2">
    <location>
        <begin position="93"/>
        <end position="115"/>
    </location>
</feature>
<name>A0A6J4TT32_9ACTN</name>